<name>A0A2X0S9A7_BROTH</name>
<dbReference type="AlphaFoldDB" id="A0A2X0S9A7"/>
<organism evidence="2 3">
    <name type="scientific">Brochothrix thermosphacta</name>
    <name type="common">Microbacterium thermosphactum</name>
    <dbReference type="NCBI Taxonomy" id="2756"/>
    <lineage>
        <taxon>Bacteria</taxon>
        <taxon>Bacillati</taxon>
        <taxon>Bacillota</taxon>
        <taxon>Bacilli</taxon>
        <taxon>Bacillales</taxon>
        <taxon>Listeriaceae</taxon>
        <taxon>Brochothrix</taxon>
    </lineage>
</organism>
<dbReference type="EMBL" id="OUNC01000083">
    <property type="protein sequence ID" value="SPP30797.1"/>
    <property type="molecule type" value="Genomic_DNA"/>
</dbReference>
<feature type="transmembrane region" description="Helical" evidence="1">
    <location>
        <begin position="50"/>
        <end position="71"/>
    </location>
</feature>
<proteinExistence type="predicted"/>
<evidence type="ECO:0000256" key="1">
    <source>
        <dbReference type="SAM" id="Phobius"/>
    </source>
</evidence>
<protein>
    <submittedName>
        <fullName evidence="2">Uncharacterized protein</fullName>
    </submittedName>
</protein>
<keyword evidence="1" id="KW-0472">Membrane</keyword>
<sequence>MCQRGVASLSFRDNEIKSSIHEFNSSVLSTYFLCLARPLSTYLFKVGKGLVFLLLKVKAMFFVPLVVNVNLSKL</sequence>
<keyword evidence="1" id="KW-1133">Transmembrane helix</keyword>
<evidence type="ECO:0000313" key="2">
    <source>
        <dbReference type="EMBL" id="SPP30797.1"/>
    </source>
</evidence>
<reference evidence="3" key="1">
    <citation type="submission" date="2018-04" db="EMBL/GenBank/DDBJ databases">
        <authorList>
            <person name="Illikoud N."/>
        </authorList>
    </citation>
    <scope>NUCLEOTIDE SEQUENCE [LARGE SCALE GENOMIC DNA]</scope>
</reference>
<keyword evidence="1" id="KW-0812">Transmembrane</keyword>
<gene>
    <name evidence="2" type="ORF">BTBSAS_90011</name>
</gene>
<accession>A0A2X0S9A7</accession>
<evidence type="ECO:0000313" key="3">
    <source>
        <dbReference type="Proteomes" id="UP000270190"/>
    </source>
</evidence>
<dbReference type="Proteomes" id="UP000270190">
    <property type="component" value="Unassembled WGS sequence"/>
</dbReference>